<proteinExistence type="predicted"/>
<dbReference type="EMBL" id="JAOEGN010000001">
    <property type="protein sequence ID" value="MCU0104189.1"/>
    <property type="molecule type" value="Genomic_DNA"/>
</dbReference>
<protein>
    <recommendedName>
        <fullName evidence="3">Pyridoxamine 5'-phosphate oxidase putative domain-containing protein</fullName>
    </recommendedName>
</protein>
<accession>A0ABT2PTB1</accession>
<evidence type="ECO:0008006" key="3">
    <source>
        <dbReference type="Google" id="ProtNLM"/>
    </source>
</evidence>
<dbReference type="Proteomes" id="UP001209076">
    <property type="component" value="Unassembled WGS sequence"/>
</dbReference>
<organism evidence="1 2">
    <name type="scientific">Paracholeplasma vituli</name>
    <dbReference type="NCBI Taxonomy" id="69473"/>
    <lineage>
        <taxon>Bacteria</taxon>
        <taxon>Bacillati</taxon>
        <taxon>Mycoplasmatota</taxon>
        <taxon>Mollicutes</taxon>
        <taxon>Acholeplasmatales</taxon>
        <taxon>Acholeplasmataceae</taxon>
        <taxon>Paracholeplasma</taxon>
    </lineage>
</organism>
<dbReference type="Gene3D" id="2.30.110.10">
    <property type="entry name" value="Electron Transport, Fmn-binding Protein, Chain A"/>
    <property type="match status" value="1"/>
</dbReference>
<dbReference type="InterPro" id="IPR012349">
    <property type="entry name" value="Split_barrel_FMN-bd"/>
</dbReference>
<dbReference type="SUPFAM" id="SSF50475">
    <property type="entry name" value="FMN-binding split barrel"/>
    <property type="match status" value="1"/>
</dbReference>
<reference evidence="2" key="1">
    <citation type="submission" date="2023-07" db="EMBL/GenBank/DDBJ databases">
        <title>Novel Mycoplasma species identified in domestic and wild animals.</title>
        <authorList>
            <person name="Volokhov D.V."/>
            <person name="Furtak V.A."/>
            <person name="Zagorodnyaya T.A."/>
        </authorList>
    </citation>
    <scope>NUCLEOTIDE SEQUENCE [LARGE SCALE GENOMIC DNA]</scope>
    <source>
        <strain evidence="2">92-19</strain>
    </source>
</reference>
<name>A0ABT2PTB1_9MOLU</name>
<dbReference type="RefSeq" id="WP_262095404.1">
    <property type="nucleotide sequence ID" value="NZ_JAOEGN010000001.1"/>
</dbReference>
<gene>
    <name evidence="1" type="ORF">N7603_00745</name>
</gene>
<keyword evidence="2" id="KW-1185">Reference proteome</keyword>
<sequence length="164" mass="19053">MTSNVIKSGVLDIIQEKYQNDTILLVVTSRDNVPSVRSVDSFYHDGSFWIVTDLRCNYVKEIQNNPYVMISDGGHNRFWCKGVIAGHPLDFKNASIRNVYLKVFEPWYKEVNNEDLESVCYVKVTPYKGYVHKNKIGYKFNITDDSVVVSDIKHHIDVKLEPFW</sequence>
<evidence type="ECO:0000313" key="2">
    <source>
        <dbReference type="Proteomes" id="UP001209076"/>
    </source>
</evidence>
<evidence type="ECO:0000313" key="1">
    <source>
        <dbReference type="EMBL" id="MCU0104189.1"/>
    </source>
</evidence>
<comment type="caution">
    <text evidence="1">The sequence shown here is derived from an EMBL/GenBank/DDBJ whole genome shotgun (WGS) entry which is preliminary data.</text>
</comment>